<evidence type="ECO:0000313" key="1">
    <source>
        <dbReference type="EMBL" id="KAI2658743.1"/>
    </source>
</evidence>
<reference evidence="1 2" key="1">
    <citation type="submission" date="2022-01" db="EMBL/GenBank/DDBJ databases">
        <title>A high-quality chromosome-level genome assembly of rohu carp, Labeo rohita.</title>
        <authorList>
            <person name="Arick M.A. II"/>
            <person name="Hsu C.-Y."/>
            <person name="Magbanua Z."/>
            <person name="Pechanova O."/>
            <person name="Grover C."/>
            <person name="Miller E."/>
            <person name="Thrash A."/>
            <person name="Ezzel L."/>
            <person name="Alam S."/>
            <person name="Benzie J."/>
            <person name="Hamilton M."/>
            <person name="Karsi A."/>
            <person name="Lawrence M.L."/>
            <person name="Peterson D.G."/>
        </authorList>
    </citation>
    <scope>NUCLEOTIDE SEQUENCE [LARGE SCALE GENOMIC DNA]</scope>
    <source>
        <strain evidence="2">BAU-BD-2019</strain>
        <tissue evidence="1">Blood</tissue>
    </source>
</reference>
<comment type="caution">
    <text evidence="1">The sequence shown here is derived from an EMBL/GenBank/DDBJ whole genome shotgun (WGS) entry which is preliminary data.</text>
</comment>
<proteinExistence type="predicted"/>
<dbReference type="Proteomes" id="UP000830375">
    <property type="component" value="Unassembled WGS sequence"/>
</dbReference>
<dbReference type="EMBL" id="JACTAM010000012">
    <property type="protein sequence ID" value="KAI2658743.1"/>
    <property type="molecule type" value="Genomic_DNA"/>
</dbReference>
<keyword evidence="2" id="KW-1185">Reference proteome</keyword>
<protein>
    <submittedName>
        <fullName evidence="1">Leucine-rich repeat receptor-like kinase protein SUNN</fullName>
    </submittedName>
</protein>
<organism evidence="1 2">
    <name type="scientific">Labeo rohita</name>
    <name type="common">Indian major carp</name>
    <name type="synonym">Cyprinus rohita</name>
    <dbReference type="NCBI Taxonomy" id="84645"/>
    <lineage>
        <taxon>Eukaryota</taxon>
        <taxon>Metazoa</taxon>
        <taxon>Chordata</taxon>
        <taxon>Craniata</taxon>
        <taxon>Vertebrata</taxon>
        <taxon>Euteleostomi</taxon>
        <taxon>Actinopterygii</taxon>
        <taxon>Neopterygii</taxon>
        <taxon>Teleostei</taxon>
        <taxon>Ostariophysi</taxon>
        <taxon>Cypriniformes</taxon>
        <taxon>Cyprinidae</taxon>
        <taxon>Labeoninae</taxon>
        <taxon>Labeonini</taxon>
        <taxon>Labeo</taxon>
    </lineage>
</organism>
<name>A0ABQ8M794_LABRO</name>
<accession>A0ABQ8M794</accession>
<evidence type="ECO:0000313" key="2">
    <source>
        <dbReference type="Proteomes" id="UP000830375"/>
    </source>
</evidence>
<gene>
    <name evidence="1" type="ORF">H4Q32_016872</name>
</gene>
<sequence length="150" mass="16842">MVILILTQHMCSSTSKTQPSGCRDIQIQQRSFSVCLSPHHRIHNHGASARMKSLQAWAPTKLVRKPEPDTIKAPESMCTDQYTPEPGANLDLIDLGSMDPIPNQVPTLKSLSSFPVPYRYLDDPVPFGDLPLSMLLPDSLVPVPWIRWYH</sequence>